<dbReference type="KEGG" id="hhsr:HSR6_1128"/>
<gene>
    <name evidence="4" type="primary">sufS</name>
    <name evidence="4" type="ORF">HSR6_1128</name>
    <name evidence="3" type="ORF">HTSR_1091</name>
</gene>
<keyword evidence="3" id="KW-0808">Transferase</keyword>
<dbReference type="Gene3D" id="3.40.640.10">
    <property type="entry name" value="Type I PLP-dependent aspartate aminotransferase-like (Major domain)"/>
    <property type="match status" value="1"/>
</dbReference>
<dbReference type="GO" id="GO:0031071">
    <property type="term" value="F:cysteine desulfurase activity"/>
    <property type="evidence" value="ECO:0007669"/>
    <property type="project" value="UniProtKB-EC"/>
</dbReference>
<dbReference type="InterPro" id="IPR015424">
    <property type="entry name" value="PyrdxlP-dep_Trfase"/>
</dbReference>
<reference evidence="3 5" key="1">
    <citation type="submission" date="2016-06" db="EMBL/GenBank/DDBJ databases">
        <title>Discovery of anaerobic lithoheterotrophic haloarchaeon capable of sulfur respiration by hydrogen and formate.</title>
        <authorList>
            <person name="Sorokin D.Y."/>
            <person name="Kublanov I.V."/>
            <person name="Roman P."/>
            <person name="Sinninghe Damste J.S."/>
            <person name="Golyshin P.N."/>
            <person name="Rojo D."/>
            <person name="Ciordia S."/>
            <person name="Mena Md.C."/>
            <person name="Ferrer M."/>
            <person name="Smedile F."/>
            <person name="Messina E."/>
            <person name="La Cono V."/>
            <person name="Yakimov M.M."/>
        </authorList>
    </citation>
    <scope>NUCLEOTIDE SEQUENCE [LARGE SCALE GENOMIC DNA]</scope>
    <source>
        <strain evidence="3 5">HTSR1</strain>
    </source>
</reference>
<keyword evidence="6" id="KW-1185">Reference proteome</keyword>
<dbReference type="InterPro" id="IPR000192">
    <property type="entry name" value="Aminotrans_V_dom"/>
</dbReference>
<dbReference type="SUPFAM" id="SSF53383">
    <property type="entry name" value="PLP-dependent transferases"/>
    <property type="match status" value="1"/>
</dbReference>
<dbReference type="InterPro" id="IPR015421">
    <property type="entry name" value="PyrdxlP-dep_Trfase_major"/>
</dbReference>
<dbReference type="Pfam" id="PF00266">
    <property type="entry name" value="Aminotran_5"/>
    <property type="match status" value="1"/>
</dbReference>
<dbReference type="Gene3D" id="3.90.1150.10">
    <property type="entry name" value="Aspartate Aminotransferase, domain 1"/>
    <property type="match status" value="1"/>
</dbReference>
<evidence type="ECO:0000313" key="3">
    <source>
        <dbReference type="EMBL" id="AOW80272.1"/>
    </source>
</evidence>
<dbReference type="STRING" id="1873524.HSR6_1128"/>
<dbReference type="AlphaFoldDB" id="A0A1D8S4J2"/>
<reference evidence="6" key="2">
    <citation type="submission" date="2016-08" db="EMBL/GenBank/DDBJ databases">
        <title>Discovery of first anaerobic lithoheterotrophic haloarchae widely represented in hypersaline habitats.</title>
        <authorList>
            <person name="Sorokin D.Y."/>
            <person name="Kublanov I.V."/>
            <person name="Roman P."/>
            <person name="Sinninghe Damste J.S."/>
            <person name="Golyshin P.N."/>
            <person name="Rojo D."/>
            <person name="Ciordia S."/>
            <person name="Mena Md.C."/>
            <person name="Ferrer M."/>
            <person name="Smedile F."/>
            <person name="Messina E."/>
            <person name="La Cono V."/>
            <person name="Yakimov M.M."/>
        </authorList>
    </citation>
    <scope>NUCLEOTIDE SEQUENCE [LARGE SCALE GENOMIC DNA]</scope>
    <source>
        <strain evidence="6">HSR6</strain>
    </source>
</reference>
<organism evidence="3 5">
    <name type="scientific">Halodesulfurarchaeum formicicum</name>
    <dbReference type="NCBI Taxonomy" id="1873524"/>
    <lineage>
        <taxon>Archaea</taxon>
        <taxon>Methanobacteriati</taxon>
        <taxon>Methanobacteriota</taxon>
        <taxon>Stenosarchaea group</taxon>
        <taxon>Halobacteria</taxon>
        <taxon>Halobacteriales</taxon>
        <taxon>Halobacteriaceae</taxon>
        <taxon>Halodesulfurarchaeum</taxon>
    </lineage>
</organism>
<dbReference type="PANTHER" id="PTHR43586">
    <property type="entry name" value="CYSTEINE DESULFURASE"/>
    <property type="match status" value="1"/>
</dbReference>
<evidence type="ECO:0000313" key="5">
    <source>
        <dbReference type="Proteomes" id="UP000185608"/>
    </source>
</evidence>
<name>A0A1D8S4J2_9EURY</name>
<proteinExistence type="predicted"/>
<evidence type="ECO:0000259" key="2">
    <source>
        <dbReference type="Pfam" id="PF00266"/>
    </source>
</evidence>
<evidence type="ECO:0000256" key="1">
    <source>
        <dbReference type="ARBA" id="ARBA00022898"/>
    </source>
</evidence>
<dbReference type="PANTHER" id="PTHR43586:SF8">
    <property type="entry name" value="CYSTEINE DESULFURASE 1, CHLOROPLASTIC"/>
    <property type="match status" value="1"/>
</dbReference>
<reference evidence="4" key="3">
    <citation type="journal article" date="2017" name="ISME J.">
        <title>Discovery of anaerobic lithoheterotrophic haloarchaea, ubiquitous in hypersaline habitats.</title>
        <authorList>
            <person name="Sorokin D.Y."/>
            <person name="Messina E."/>
            <person name="Smedile F."/>
            <person name="Roman P."/>
            <person name="Damste J.S.S."/>
            <person name="Ciordia S."/>
            <person name="Mena M.C."/>
            <person name="Ferrer M."/>
            <person name="Golyshin P.N."/>
            <person name="Kublanov I.V."/>
            <person name="Samarov N.I."/>
            <person name="Toshchakov S.V."/>
            <person name="La Cono V."/>
            <person name="Yakimov M.M."/>
        </authorList>
    </citation>
    <scope>NUCLEOTIDE SEQUENCE</scope>
    <source>
        <strain evidence="4">HSR6</strain>
    </source>
</reference>
<keyword evidence="1" id="KW-0663">Pyridoxal phosphate</keyword>
<dbReference type="GO" id="GO:0009000">
    <property type="term" value="F:selenocysteine lyase activity"/>
    <property type="evidence" value="ECO:0007669"/>
    <property type="project" value="UniProtKB-EC"/>
</dbReference>
<dbReference type="OrthoDB" id="9577at2157"/>
<dbReference type="EMBL" id="CP016070">
    <property type="protein sequence ID" value="AOW80272.1"/>
    <property type="molecule type" value="Genomic_DNA"/>
</dbReference>
<dbReference type="GeneID" id="30417652"/>
<dbReference type="RefSeq" id="WP_070364977.1">
    <property type="nucleotide sequence ID" value="NZ_CP016070.1"/>
</dbReference>
<dbReference type="KEGG" id="halh:HTSR_1091"/>
<dbReference type="Proteomes" id="UP000185608">
    <property type="component" value="Chromosome"/>
</dbReference>
<sequence length="382" mass="41393">MADHWGPASDPPATIEALRESIPALADHTYLNWGASGPSPRTVVEATESALEYHEYDAVDDGMYTVADEIFDVTRDRIANFVGADPTAVALTQSTTAGINRIASAIDFDPGAVVVTTDLEHAAGRLPWTRLAERANLEIRVIETENGRIDQSAAADALEDAELFCFSAIDWLYGRVHPVPELTDLAHEQDAVALVDAVQVPGQYPIDVSAWGADIVAGAGHKWLLGPWGAGFLYVSAAVVDDLEPTQIGYRSVASSSGGTYQFHPDATRFELGTMSPAPFAGLRRAIETIEKIGPETIHDRIREHRERFVAGIDPARLRSPEDGRSGLVTVRDPEPERTVERLAADSITLRAVPLSESIRISFHAVNSTRDVDRVLAALNSR</sequence>
<evidence type="ECO:0000313" key="4">
    <source>
        <dbReference type="EMBL" id="APE95577.1"/>
    </source>
</evidence>
<accession>A0A1D8S4J2</accession>
<dbReference type="EC" id="2.8.1.7" evidence="3 4"/>
<protein>
    <submittedName>
        <fullName evidence="3 4">Cysteine desulfurase</fullName>
        <ecNumber evidence="3 4">2.8.1.7</ecNumber>
        <ecNumber evidence="4">4.4.1.16</ecNumber>
    </submittedName>
</protein>
<accession>A0A1J1ADC5</accession>
<keyword evidence="4" id="KW-0456">Lyase</keyword>
<dbReference type="EMBL" id="CP016804">
    <property type="protein sequence ID" value="APE95577.1"/>
    <property type="molecule type" value="Genomic_DNA"/>
</dbReference>
<evidence type="ECO:0000313" key="6">
    <source>
        <dbReference type="Proteomes" id="UP000186165"/>
    </source>
</evidence>
<dbReference type="EC" id="4.4.1.16" evidence="4"/>
<dbReference type="PATRIC" id="fig|1855411.3.peg.1091"/>
<feature type="domain" description="Aminotransferase class V" evidence="2">
    <location>
        <begin position="30"/>
        <end position="375"/>
    </location>
</feature>
<dbReference type="InterPro" id="IPR015422">
    <property type="entry name" value="PyrdxlP-dep_Trfase_small"/>
</dbReference>
<dbReference type="Proteomes" id="UP000186165">
    <property type="component" value="Chromosome"/>
</dbReference>